<keyword evidence="1" id="KW-0472">Membrane</keyword>
<dbReference type="EMBL" id="JBIRPU010000003">
    <property type="protein sequence ID" value="MFI0792393.1"/>
    <property type="molecule type" value="Genomic_DNA"/>
</dbReference>
<feature type="transmembrane region" description="Helical" evidence="1">
    <location>
        <begin position="15"/>
        <end position="35"/>
    </location>
</feature>
<name>A0ABW7SFD1_9ACTN</name>
<reference evidence="2 3" key="1">
    <citation type="submission" date="2024-10" db="EMBL/GenBank/DDBJ databases">
        <title>The Natural Products Discovery Center: Release of the First 8490 Sequenced Strains for Exploring Actinobacteria Biosynthetic Diversity.</title>
        <authorList>
            <person name="Kalkreuter E."/>
            <person name="Kautsar S.A."/>
            <person name="Yang D."/>
            <person name="Bader C.D."/>
            <person name="Teijaro C.N."/>
            <person name="Fluegel L."/>
            <person name="Davis C.M."/>
            <person name="Simpson J.R."/>
            <person name="Lauterbach L."/>
            <person name="Steele A.D."/>
            <person name="Gui C."/>
            <person name="Meng S."/>
            <person name="Li G."/>
            <person name="Viehrig K."/>
            <person name="Ye F."/>
            <person name="Su P."/>
            <person name="Kiefer A.F."/>
            <person name="Nichols A."/>
            <person name="Cepeda A.J."/>
            <person name="Yan W."/>
            <person name="Fan B."/>
            <person name="Jiang Y."/>
            <person name="Adhikari A."/>
            <person name="Zheng C.-J."/>
            <person name="Schuster L."/>
            <person name="Cowan T.M."/>
            <person name="Smanski M.J."/>
            <person name="Chevrette M.G."/>
            <person name="De Carvalho L.P.S."/>
            <person name="Shen B."/>
        </authorList>
    </citation>
    <scope>NUCLEOTIDE SEQUENCE [LARGE SCALE GENOMIC DNA]</scope>
    <source>
        <strain evidence="2 3">NPDC021253</strain>
    </source>
</reference>
<gene>
    <name evidence="2" type="ORF">ACH4OY_06800</name>
</gene>
<comment type="caution">
    <text evidence="2">The sequence shown here is derived from an EMBL/GenBank/DDBJ whole genome shotgun (WGS) entry which is preliminary data.</text>
</comment>
<evidence type="ECO:0000256" key="1">
    <source>
        <dbReference type="SAM" id="Phobius"/>
    </source>
</evidence>
<protein>
    <recommendedName>
        <fullName evidence="4">DUF3291 domain-containing protein</fullName>
    </recommendedName>
</protein>
<evidence type="ECO:0000313" key="3">
    <source>
        <dbReference type="Proteomes" id="UP001611075"/>
    </source>
</evidence>
<keyword evidence="1" id="KW-0812">Transmembrane</keyword>
<organism evidence="2 3">
    <name type="scientific">Micromonospora rubida</name>
    <dbReference type="NCBI Taxonomy" id="2697657"/>
    <lineage>
        <taxon>Bacteria</taxon>
        <taxon>Bacillati</taxon>
        <taxon>Actinomycetota</taxon>
        <taxon>Actinomycetes</taxon>
        <taxon>Micromonosporales</taxon>
        <taxon>Micromonosporaceae</taxon>
        <taxon>Micromonospora</taxon>
    </lineage>
</organism>
<dbReference type="Proteomes" id="UP001611075">
    <property type="component" value="Unassembled WGS sequence"/>
</dbReference>
<sequence length="142" mass="15517">MTPLLEPDPAKGQVVVTRFTCHTLPKVLLILLMHLRLKRHVRRQATGYLGIKVLVDWRQRVVLSISLWRDLDSVYSMGGVPRHVGASRAPGRFGITTTCGVFCYAGGWTRVMFGGAAKAESPLHPATPVVDPATRRTAATTG</sequence>
<proteinExistence type="predicted"/>
<evidence type="ECO:0008006" key="4">
    <source>
        <dbReference type="Google" id="ProtNLM"/>
    </source>
</evidence>
<keyword evidence="1" id="KW-1133">Transmembrane helix</keyword>
<accession>A0ABW7SFD1</accession>
<keyword evidence="3" id="KW-1185">Reference proteome</keyword>
<evidence type="ECO:0000313" key="2">
    <source>
        <dbReference type="EMBL" id="MFI0792393.1"/>
    </source>
</evidence>
<dbReference type="RefSeq" id="WP_396677051.1">
    <property type="nucleotide sequence ID" value="NZ_JBIRPU010000003.1"/>
</dbReference>